<reference evidence="2" key="1">
    <citation type="submission" date="2021-12" db="EMBL/GenBank/DDBJ databases">
        <title>Enterovibrio ZSDZ35 sp. nov. and Enterovibrio ZSDZ42 sp. nov., isolated from coastal seawater in Qingdao.</title>
        <authorList>
            <person name="Zhang P."/>
        </authorList>
    </citation>
    <scope>NUCLEOTIDE SEQUENCE</scope>
    <source>
        <strain evidence="2">ZSDZ35</strain>
    </source>
</reference>
<accession>A0ABT5QNL5</accession>
<dbReference type="PANTHER" id="PTHR34322">
    <property type="entry name" value="TRANSPOSASE, Y1_TNP DOMAIN-CONTAINING"/>
    <property type="match status" value="1"/>
</dbReference>
<gene>
    <name evidence="2" type="ORF">LRP49_15490</name>
</gene>
<protein>
    <submittedName>
        <fullName evidence="2">Transposase</fullName>
    </submittedName>
</protein>
<feature type="domain" description="Transposase IS200-like" evidence="1">
    <location>
        <begin position="13"/>
        <end position="187"/>
    </location>
</feature>
<keyword evidence="3" id="KW-1185">Reference proteome</keyword>
<dbReference type="PANTHER" id="PTHR34322:SF2">
    <property type="entry name" value="TRANSPOSASE IS200-LIKE DOMAIN-CONTAINING PROTEIN"/>
    <property type="match status" value="1"/>
</dbReference>
<dbReference type="RefSeq" id="WP_274143210.1">
    <property type="nucleotide sequence ID" value="NZ_JAJUBB010000011.1"/>
</dbReference>
<comment type="caution">
    <text evidence="2">The sequence shown here is derived from an EMBL/GenBank/DDBJ whole genome shotgun (WGS) entry which is preliminary data.</text>
</comment>
<dbReference type="InterPro" id="IPR036515">
    <property type="entry name" value="Transposase_17_sf"/>
</dbReference>
<dbReference type="Proteomes" id="UP001149821">
    <property type="component" value="Unassembled WGS sequence"/>
</dbReference>
<dbReference type="EMBL" id="JAJUBB010000011">
    <property type="protein sequence ID" value="MDD1782575.1"/>
    <property type="molecule type" value="Genomic_DNA"/>
</dbReference>
<evidence type="ECO:0000259" key="1">
    <source>
        <dbReference type="SMART" id="SM01321"/>
    </source>
</evidence>
<evidence type="ECO:0000313" key="3">
    <source>
        <dbReference type="Proteomes" id="UP001149821"/>
    </source>
</evidence>
<sequence>MAQARSSLISIDATPYYHCVSRCVRRSFLCGHDEATNSSYEHRRGWIEKRLLALSQAFCIDICAYAIMSNHYHVVLHINADQAKTLSPAEVAERWLAFHQGPLLVRRFMQGDKLSEAETENCLGIIEVWRERLSCISWFMRLINQHIAAEANREDKCTGHFWEGRFKSQALLDEKALVAAMAYVDLNPVRAAIADTPETSDHTSVKSRIESLKNDEVTAPNLFPFAGNPRKDMPDGLPFRLMDYLALVDWTGKQVRDDKRGYIDNTLPPMLARLGLDTECWLQACTRIERGSIVGAESAVKAALPYLNRQRMSGIRLPDS</sequence>
<evidence type="ECO:0000313" key="2">
    <source>
        <dbReference type="EMBL" id="MDD1782575.1"/>
    </source>
</evidence>
<name>A0ABT5QNL5_9GAMM</name>
<dbReference type="InterPro" id="IPR002686">
    <property type="entry name" value="Transposase_17"/>
</dbReference>
<proteinExistence type="predicted"/>
<dbReference type="SMART" id="SM01321">
    <property type="entry name" value="Y1_Tnp"/>
    <property type="match status" value="1"/>
</dbReference>
<dbReference type="SUPFAM" id="SSF143422">
    <property type="entry name" value="Transposase IS200-like"/>
    <property type="match status" value="1"/>
</dbReference>
<organism evidence="2 3">
    <name type="scientific">Enterovibrio qingdaonensis</name>
    <dbReference type="NCBI Taxonomy" id="2899818"/>
    <lineage>
        <taxon>Bacteria</taxon>
        <taxon>Pseudomonadati</taxon>
        <taxon>Pseudomonadota</taxon>
        <taxon>Gammaproteobacteria</taxon>
        <taxon>Vibrionales</taxon>
        <taxon>Vibrionaceae</taxon>
        <taxon>Enterovibrio</taxon>
    </lineage>
</organism>
<dbReference type="Gene3D" id="3.30.70.1290">
    <property type="entry name" value="Transposase IS200-like"/>
    <property type="match status" value="1"/>
</dbReference>